<dbReference type="GO" id="GO:0003677">
    <property type="term" value="F:DNA binding"/>
    <property type="evidence" value="ECO:0007669"/>
    <property type="project" value="UniProtKB-KW"/>
</dbReference>
<keyword evidence="2" id="KW-0238">DNA-binding</keyword>
<dbReference type="InterPro" id="IPR036693">
    <property type="entry name" value="TF_LuxR_autoind-bd_dom_sf"/>
</dbReference>
<dbReference type="InterPro" id="IPR005143">
    <property type="entry name" value="TF_LuxR_autoind-bd_dom"/>
</dbReference>
<proteinExistence type="predicted"/>
<keyword evidence="3" id="KW-0804">Transcription</keyword>
<dbReference type="PANTHER" id="PTHR44688:SF16">
    <property type="entry name" value="DNA-BINDING TRANSCRIPTIONAL ACTIVATOR DEVR_DOSR"/>
    <property type="match status" value="1"/>
</dbReference>
<dbReference type="GO" id="GO:0006355">
    <property type="term" value="P:regulation of DNA-templated transcription"/>
    <property type="evidence" value="ECO:0007669"/>
    <property type="project" value="InterPro"/>
</dbReference>
<dbReference type="Gene3D" id="3.30.450.80">
    <property type="entry name" value="Transcription factor LuxR-like, autoinducer-binding domain"/>
    <property type="match status" value="1"/>
</dbReference>
<dbReference type="Pfam" id="PF03472">
    <property type="entry name" value="Autoind_bind"/>
    <property type="match status" value="1"/>
</dbReference>
<accession>A4U0F1</accession>
<dbReference type="EMBL" id="CU459003">
    <property type="protein sequence ID" value="CAM76358.1"/>
    <property type="molecule type" value="Genomic_DNA"/>
</dbReference>
<dbReference type="RefSeq" id="WP_158699369.1">
    <property type="nucleotide sequence ID" value="NZ_CP027527.1"/>
</dbReference>
<dbReference type="PROSITE" id="PS50043">
    <property type="entry name" value="HTH_LUXR_2"/>
    <property type="match status" value="1"/>
</dbReference>
<reference evidence="5" key="1">
    <citation type="journal article" date="2007" name="J. Bacteriol.">
        <title>Comparative genome analysis of four magnetotactic bacteria reveals a complex set of group-specific genes implicated in magnetosome biomineralization and function.</title>
        <authorList>
            <person name="Richter M."/>
            <person name="Kube M."/>
            <person name="Bazylinski D.A."/>
            <person name="Lombardot T."/>
            <person name="Gloeckner F.O."/>
            <person name="Reinhardt R."/>
            <person name="Schueler D."/>
        </authorList>
    </citation>
    <scope>NUCLEOTIDE SEQUENCE</scope>
    <source>
        <strain evidence="5">MSR-1</strain>
    </source>
</reference>
<dbReference type="CDD" id="cd06170">
    <property type="entry name" value="LuxR_C_like"/>
    <property type="match status" value="1"/>
</dbReference>
<evidence type="ECO:0000256" key="1">
    <source>
        <dbReference type="ARBA" id="ARBA00023015"/>
    </source>
</evidence>
<dbReference type="Gene3D" id="1.10.10.10">
    <property type="entry name" value="Winged helix-like DNA-binding domain superfamily/Winged helix DNA-binding domain"/>
    <property type="match status" value="1"/>
</dbReference>
<keyword evidence="1" id="KW-0805">Transcription regulation</keyword>
<evidence type="ECO:0000259" key="4">
    <source>
        <dbReference type="PROSITE" id="PS50043"/>
    </source>
</evidence>
<dbReference type="SMART" id="SM00421">
    <property type="entry name" value="HTH_LUXR"/>
    <property type="match status" value="1"/>
</dbReference>
<dbReference type="InterPro" id="IPR000792">
    <property type="entry name" value="Tscrpt_reg_LuxR_C"/>
</dbReference>
<dbReference type="InterPro" id="IPR016032">
    <property type="entry name" value="Sig_transdc_resp-reg_C-effctor"/>
</dbReference>
<dbReference type="PRINTS" id="PR00038">
    <property type="entry name" value="HTHLUXR"/>
</dbReference>
<dbReference type="SUPFAM" id="SSF46894">
    <property type="entry name" value="C-terminal effector domain of the bipartite response regulators"/>
    <property type="match status" value="1"/>
</dbReference>
<protein>
    <submittedName>
        <fullName evidence="5">Regulatory protein, LuxR</fullName>
    </submittedName>
</protein>
<dbReference type="Pfam" id="PF00196">
    <property type="entry name" value="GerE"/>
    <property type="match status" value="1"/>
</dbReference>
<gene>
    <name evidence="5" type="ORF">MGR_0394</name>
</gene>
<evidence type="ECO:0000256" key="2">
    <source>
        <dbReference type="ARBA" id="ARBA00023125"/>
    </source>
</evidence>
<dbReference type="AlphaFoldDB" id="A4U0F1"/>
<feature type="domain" description="HTH luxR-type" evidence="4">
    <location>
        <begin position="184"/>
        <end position="249"/>
    </location>
</feature>
<dbReference type="InterPro" id="IPR036388">
    <property type="entry name" value="WH-like_DNA-bd_sf"/>
</dbReference>
<name>A4U0F1_9PROT</name>
<dbReference type="PANTHER" id="PTHR44688">
    <property type="entry name" value="DNA-BINDING TRANSCRIPTIONAL ACTIVATOR DEVR_DOSR"/>
    <property type="match status" value="1"/>
</dbReference>
<evidence type="ECO:0000256" key="3">
    <source>
        <dbReference type="ARBA" id="ARBA00023163"/>
    </source>
</evidence>
<evidence type="ECO:0000313" key="5">
    <source>
        <dbReference type="EMBL" id="CAM76358.1"/>
    </source>
</evidence>
<sequence>MNDFDRRQSRMILDAISDFRQSRDPDEMWSHVHKSLAPFGVGGLWYGFEMMPQSGSYWRDHKSGLMLESLRSGYVEAKIATGMADADFYYQAAKCNPAPIIWGDLSLSDDADEQERRSFEVDCDFGILTGATLPASFADGFGASAFSVHTPDLSFAGFDRMWRENGEAIRQIACAFDICMREDHMPDFFPLSPREQEILLRLTEGLRPQQIAFLLSLHEGTVEKHIESARRKLKAATVTQAVATALIFGLIAP</sequence>
<dbReference type="SUPFAM" id="SSF75516">
    <property type="entry name" value="Pheromone-binding domain of LuxR-like quorum-sensing transcription factors"/>
    <property type="match status" value="1"/>
</dbReference>
<organism evidence="5">
    <name type="scientific">Magnetospirillum gryphiswaldense</name>
    <dbReference type="NCBI Taxonomy" id="55518"/>
    <lineage>
        <taxon>Bacteria</taxon>
        <taxon>Pseudomonadati</taxon>
        <taxon>Pseudomonadota</taxon>
        <taxon>Alphaproteobacteria</taxon>
        <taxon>Rhodospirillales</taxon>
        <taxon>Rhodospirillaceae</taxon>
        <taxon>Magnetospirillum</taxon>
    </lineage>
</organism>